<accession>A0ABX6P8V2</accession>
<evidence type="ECO:0000313" key="1">
    <source>
        <dbReference type="EMBL" id="QJW85536.1"/>
    </source>
</evidence>
<evidence type="ECO:0000313" key="2">
    <source>
        <dbReference type="Proteomes" id="UP000500826"/>
    </source>
</evidence>
<gene>
    <name evidence="1" type="ORF">HK414_26320</name>
</gene>
<reference evidence="1 2" key="1">
    <citation type="submission" date="2020-05" db="EMBL/GenBank/DDBJ databases">
        <title>Ramlibacter rhizophilus sp. nov., isolated from rhizosphere soil of national flower Mugunghwa from South Korea.</title>
        <authorList>
            <person name="Zheng-Fei Y."/>
            <person name="Huan T."/>
        </authorList>
    </citation>
    <scope>NUCLEOTIDE SEQUENCE [LARGE SCALE GENOMIC DNA]</scope>
    <source>
        <strain evidence="1 2">H242</strain>
    </source>
</reference>
<proteinExistence type="predicted"/>
<name>A0ABX6P8V2_9BURK</name>
<dbReference type="Proteomes" id="UP000500826">
    <property type="component" value="Chromosome"/>
</dbReference>
<sequence length="191" mass="21104">MALIELRPELQVGTSVVRLGQLARIETSDLALIRRLVDLPVGRPPPAGDGVVLEREVLAGVLRRMGFPPEQVAWAGSASTRIVSSSRTVPGEEIAAIATRGLLQWLAKRSKRFEVELASAPRDVQVSEGDLQLRMRDPGSTPLHRRMTVWVEAWANGRFVRVVPVTFGVSAWESALSQPMRCPPGRWSMHR</sequence>
<dbReference type="EMBL" id="CP053418">
    <property type="protein sequence ID" value="QJW85536.1"/>
    <property type="molecule type" value="Genomic_DNA"/>
</dbReference>
<organism evidence="1 2">
    <name type="scientific">Ramlibacter terrae</name>
    <dbReference type="NCBI Taxonomy" id="2732511"/>
    <lineage>
        <taxon>Bacteria</taxon>
        <taxon>Pseudomonadati</taxon>
        <taxon>Pseudomonadota</taxon>
        <taxon>Betaproteobacteria</taxon>
        <taxon>Burkholderiales</taxon>
        <taxon>Comamonadaceae</taxon>
        <taxon>Ramlibacter</taxon>
    </lineage>
</organism>
<keyword evidence="2" id="KW-1185">Reference proteome</keyword>
<protein>
    <submittedName>
        <fullName evidence="1">Uncharacterized protein</fullName>
    </submittedName>
</protein>